<name>A0ABV2ARA9_9EUKA</name>
<accession>A0ABV2ARA9</accession>
<proteinExistence type="predicted"/>
<comment type="caution">
    <text evidence="1">The sequence shown here is derived from an EMBL/GenBank/DDBJ whole genome shotgun (WGS) entry which is preliminary data.</text>
</comment>
<evidence type="ECO:0000313" key="1">
    <source>
        <dbReference type="EMBL" id="MES1922210.1"/>
    </source>
</evidence>
<dbReference type="Proteomes" id="UP001439008">
    <property type="component" value="Unassembled WGS sequence"/>
</dbReference>
<sequence length="244" mass="27469">MEIPFNKIKVFINSATFRKKTPKKFDLVHSFVFGGDANPQETGKVQVAAKVDNEKTVVPINKSIMLSVTRKKGLSLKMRKAKIDFVLVQKGIFKDKKIGKCQLKLSNLVGEVDLEKKLKIENNNNVIGEIEVVASVNVPFGKLKLTNVGFKFCVVRRSENLKKMGGEKFAKVKISGEKILSEKSKIDNGENLKDLGILEERDEIDHNILGGKAKINEKISPLMINDPLKFFLTKFKKINKKNIK</sequence>
<protein>
    <submittedName>
        <fullName evidence="1">Uncharacterized protein</fullName>
    </submittedName>
</protein>
<gene>
    <name evidence="1" type="ORF">MHBO_003721</name>
</gene>
<dbReference type="EMBL" id="JBDODL010002392">
    <property type="protein sequence ID" value="MES1922210.1"/>
    <property type="molecule type" value="Genomic_DNA"/>
</dbReference>
<reference evidence="1 2" key="1">
    <citation type="journal article" date="2024" name="BMC Biol.">
        <title>Comparative genomics of Ascetosporea gives new insight into the evolutionary basis for animal parasitism in Rhizaria.</title>
        <authorList>
            <person name="Hiltunen Thoren M."/>
            <person name="Onut-Brannstrom I."/>
            <person name="Alfjorden A."/>
            <person name="Peckova H."/>
            <person name="Swords F."/>
            <person name="Hooper C."/>
            <person name="Holzer A.S."/>
            <person name="Bass D."/>
            <person name="Burki F."/>
        </authorList>
    </citation>
    <scope>NUCLEOTIDE SEQUENCE [LARGE SCALE GENOMIC DNA]</scope>
    <source>
        <strain evidence="1">20-A016</strain>
    </source>
</reference>
<organism evidence="1 2">
    <name type="scientific">Bonamia ostreae</name>
    <dbReference type="NCBI Taxonomy" id="126728"/>
    <lineage>
        <taxon>Eukaryota</taxon>
        <taxon>Sar</taxon>
        <taxon>Rhizaria</taxon>
        <taxon>Endomyxa</taxon>
        <taxon>Ascetosporea</taxon>
        <taxon>Haplosporida</taxon>
        <taxon>Bonamia</taxon>
    </lineage>
</organism>
<keyword evidence="2" id="KW-1185">Reference proteome</keyword>
<evidence type="ECO:0000313" key="2">
    <source>
        <dbReference type="Proteomes" id="UP001439008"/>
    </source>
</evidence>